<dbReference type="InterPro" id="IPR006671">
    <property type="entry name" value="Cyclin_N"/>
</dbReference>
<evidence type="ECO:0000256" key="2">
    <source>
        <dbReference type="ARBA" id="ARBA00014912"/>
    </source>
</evidence>
<dbReference type="CDD" id="cd20513">
    <property type="entry name" value="CYCLIN_CCNC_rpt1"/>
    <property type="match status" value="1"/>
</dbReference>
<dbReference type="OMA" id="CLLHPPH"/>
<dbReference type="GO" id="GO:0006357">
    <property type="term" value="P:regulation of transcription by RNA polymerase II"/>
    <property type="evidence" value="ECO:0007669"/>
    <property type="project" value="InterPro"/>
</dbReference>
<feature type="region of interest" description="Disordered" evidence="3">
    <location>
        <begin position="252"/>
        <end position="312"/>
    </location>
</feature>
<name>A0A4P7NJ81_PYROR</name>
<evidence type="ECO:0000313" key="4">
    <source>
        <dbReference type="EMBL" id="QBZ62111.1"/>
    </source>
</evidence>
<dbReference type="SMR" id="A0A4P7NJ81"/>
<protein>
    <recommendedName>
        <fullName evidence="2">RNA polymerase II holoenzyme cyclin-like subunit</fullName>
    </recommendedName>
</protein>
<dbReference type="InterPro" id="IPR043198">
    <property type="entry name" value="Cyclin/Ssn8"/>
</dbReference>
<sequence>MAANFWESTQRRNWLFTKEELAARRQQLENEDPSLVTMYPLPEWRHLYNYFNYQMLRLAKNLSIRQQAIATAQVYMKRFYTRVEIRSTNPTLVLVTAVYLACKMEEMPLHIRNVSLEAKKVWPMETPSLEIAKIGECEFWLISEMSAQLIVHQPYRTLTALQQDFQLANDDHVLAVSFLNDHFMTDLPLLYAPHTIALAAIMLALVLRLSKASSSNNAAAGQQGGAQAGPLGITLASGLSMFQQAVAAKAMTPGGSGSPAMSSPIQQNPPNQAYQLTPQQQEMFRQQQMQQQNRQPETQAKDSPQKEKSKLQRFAAWLSESGVDIEAMIDCTQELIAFYECQESYNEQITRDQINRFVKARGL</sequence>
<dbReference type="PIRSF" id="PIRSF028758">
    <property type="entry name" value="Cyclin, C/H/G types"/>
    <property type="match status" value="1"/>
</dbReference>
<feature type="compositionally biased region" description="Basic and acidic residues" evidence="3">
    <location>
        <begin position="299"/>
        <end position="310"/>
    </location>
</feature>
<accession>A0A4P7NJ81</accession>
<proteinExistence type="inferred from homology"/>
<dbReference type="CDD" id="cd20546">
    <property type="entry name" value="CYCLIN_SpCG1C_ScCTK2-like_rpt2"/>
    <property type="match status" value="1"/>
</dbReference>
<gene>
    <name evidence="4" type="ORF">PoMZ_10985</name>
</gene>
<dbReference type="AlphaFoldDB" id="A0A4P7NJ81"/>
<dbReference type="PANTHER" id="PTHR10026">
    <property type="entry name" value="CYCLIN"/>
    <property type="match status" value="1"/>
</dbReference>
<feature type="compositionally biased region" description="Polar residues" evidence="3">
    <location>
        <begin position="265"/>
        <end position="276"/>
    </location>
</feature>
<comment type="similarity">
    <text evidence="1">Belongs to the cyclin family. Cyclin C subfamily.</text>
</comment>
<dbReference type="Proteomes" id="UP000294847">
    <property type="component" value="Chromosome 5"/>
</dbReference>
<feature type="compositionally biased region" description="Low complexity" evidence="3">
    <location>
        <begin position="277"/>
        <end position="298"/>
    </location>
</feature>
<dbReference type="SMART" id="SM00385">
    <property type="entry name" value="CYCLIN"/>
    <property type="match status" value="1"/>
</dbReference>
<evidence type="ECO:0000256" key="3">
    <source>
        <dbReference type="SAM" id="MobiDB-lite"/>
    </source>
</evidence>
<dbReference type="InterPro" id="IPR013763">
    <property type="entry name" value="Cyclin-like_dom"/>
</dbReference>
<reference evidence="4 5" key="1">
    <citation type="journal article" date="2019" name="Mol. Biol. Evol.">
        <title>Blast fungal genomes show frequent chromosomal changes, gene gains and losses, and effector gene turnover.</title>
        <authorList>
            <person name="Gomez Luciano L.B."/>
            <person name="Jason Tsai I."/>
            <person name="Chuma I."/>
            <person name="Tosa Y."/>
            <person name="Chen Y.H."/>
            <person name="Li J.Y."/>
            <person name="Li M.Y."/>
            <person name="Jade Lu M.Y."/>
            <person name="Nakayashiki H."/>
            <person name="Li W.H."/>
        </authorList>
    </citation>
    <scope>NUCLEOTIDE SEQUENCE [LARGE SCALE GENOMIC DNA]</scope>
    <source>
        <strain evidence="4">MZ5-1-6</strain>
    </source>
</reference>
<dbReference type="EMBL" id="CP034208">
    <property type="protein sequence ID" value="QBZ62111.1"/>
    <property type="molecule type" value="Genomic_DNA"/>
</dbReference>
<evidence type="ECO:0000256" key="1">
    <source>
        <dbReference type="ARBA" id="ARBA00008638"/>
    </source>
</evidence>
<dbReference type="Gene3D" id="1.10.472.10">
    <property type="entry name" value="Cyclin-like"/>
    <property type="match status" value="2"/>
</dbReference>
<dbReference type="Pfam" id="PF00134">
    <property type="entry name" value="Cyclin_N"/>
    <property type="match status" value="1"/>
</dbReference>
<dbReference type="InterPro" id="IPR036915">
    <property type="entry name" value="Cyclin-like_sf"/>
</dbReference>
<evidence type="ECO:0000313" key="5">
    <source>
        <dbReference type="Proteomes" id="UP000294847"/>
    </source>
</evidence>
<dbReference type="GO" id="GO:0016538">
    <property type="term" value="F:cyclin-dependent protein serine/threonine kinase regulator activity"/>
    <property type="evidence" value="ECO:0007669"/>
    <property type="project" value="InterPro"/>
</dbReference>
<organism evidence="4 5">
    <name type="scientific">Pyricularia oryzae</name>
    <name type="common">Rice blast fungus</name>
    <name type="synonym">Magnaporthe oryzae</name>
    <dbReference type="NCBI Taxonomy" id="318829"/>
    <lineage>
        <taxon>Eukaryota</taxon>
        <taxon>Fungi</taxon>
        <taxon>Dikarya</taxon>
        <taxon>Ascomycota</taxon>
        <taxon>Pezizomycotina</taxon>
        <taxon>Sordariomycetes</taxon>
        <taxon>Sordariomycetidae</taxon>
        <taxon>Magnaporthales</taxon>
        <taxon>Pyriculariaceae</taxon>
        <taxon>Pyricularia</taxon>
    </lineage>
</organism>
<dbReference type="SUPFAM" id="SSF47954">
    <property type="entry name" value="Cyclin-like"/>
    <property type="match status" value="2"/>
</dbReference>